<feature type="transmembrane region" description="Helical" evidence="1">
    <location>
        <begin position="143"/>
        <end position="167"/>
    </location>
</feature>
<comment type="caution">
    <text evidence="2">The sequence shown here is derived from an EMBL/GenBank/DDBJ whole genome shotgun (WGS) entry which is preliminary data.</text>
</comment>
<dbReference type="EMBL" id="JBHMEX010000058">
    <property type="protein sequence ID" value="MFB9066063.1"/>
    <property type="molecule type" value="Genomic_DNA"/>
</dbReference>
<evidence type="ECO:0008006" key="4">
    <source>
        <dbReference type="Google" id="ProtNLM"/>
    </source>
</evidence>
<gene>
    <name evidence="2" type="ORF">ACFFUQ_18755</name>
</gene>
<evidence type="ECO:0000256" key="1">
    <source>
        <dbReference type="SAM" id="Phobius"/>
    </source>
</evidence>
<proteinExistence type="predicted"/>
<sequence length="170" mass="19518">MVVDDNSLLRMDNIEYVKSLDDEIDWKIIDQIHTATLNFSTTSLELKKIFLVLIGIAVPSLIKLAGDKIDTSLFVTIYLLALAFWSLDSFTYFYQEKLREKMDVHFANIKNRNLPTLTSKPVIGDDFTLENSRTSSNRIRRSIVNLSVMLYMFVVGLNTVALVLYLMEII</sequence>
<dbReference type="Proteomes" id="UP001589589">
    <property type="component" value="Unassembled WGS sequence"/>
</dbReference>
<evidence type="ECO:0000313" key="3">
    <source>
        <dbReference type="Proteomes" id="UP001589589"/>
    </source>
</evidence>
<keyword evidence="1" id="KW-0812">Transmembrane</keyword>
<keyword evidence="1" id="KW-1133">Transmembrane helix</keyword>
<name>A0ABV5FRD9_9FLAO</name>
<keyword evidence="3" id="KW-1185">Reference proteome</keyword>
<feature type="transmembrane region" description="Helical" evidence="1">
    <location>
        <begin position="72"/>
        <end position="94"/>
    </location>
</feature>
<evidence type="ECO:0000313" key="2">
    <source>
        <dbReference type="EMBL" id="MFB9066063.1"/>
    </source>
</evidence>
<accession>A0ABV5FRD9</accession>
<dbReference type="RefSeq" id="WP_290259793.1">
    <property type="nucleotide sequence ID" value="NZ_JAUFQQ010000003.1"/>
</dbReference>
<reference evidence="2 3" key="1">
    <citation type="submission" date="2024-09" db="EMBL/GenBank/DDBJ databases">
        <authorList>
            <person name="Sun Q."/>
            <person name="Mori K."/>
        </authorList>
    </citation>
    <scope>NUCLEOTIDE SEQUENCE [LARGE SCALE GENOMIC DNA]</scope>
    <source>
        <strain evidence="2 3">CECT 7908</strain>
    </source>
</reference>
<keyword evidence="1" id="KW-0472">Membrane</keyword>
<feature type="transmembrane region" description="Helical" evidence="1">
    <location>
        <begin position="49"/>
        <end position="66"/>
    </location>
</feature>
<organism evidence="2 3">
    <name type="scientific">Flavobacterium branchiarum</name>
    <dbReference type="NCBI Taxonomy" id="1114870"/>
    <lineage>
        <taxon>Bacteria</taxon>
        <taxon>Pseudomonadati</taxon>
        <taxon>Bacteroidota</taxon>
        <taxon>Flavobacteriia</taxon>
        <taxon>Flavobacteriales</taxon>
        <taxon>Flavobacteriaceae</taxon>
        <taxon>Flavobacterium</taxon>
    </lineage>
</organism>
<protein>
    <recommendedName>
        <fullName evidence="4">SMODS and SLOG-associating 2TM effector domain-containing protein</fullName>
    </recommendedName>
</protein>